<dbReference type="PANTHER" id="PTHR23403">
    <property type="entry name" value="TREHALASE"/>
    <property type="match status" value="1"/>
</dbReference>
<dbReference type="PRINTS" id="PR00744">
    <property type="entry name" value="GLHYDRLASE37"/>
</dbReference>
<accession>A0AAV9DZP8</accession>
<dbReference type="InterPro" id="IPR001661">
    <property type="entry name" value="Glyco_hydro_37"/>
</dbReference>
<evidence type="ECO:0000256" key="3">
    <source>
        <dbReference type="ARBA" id="ARBA00023295"/>
    </source>
</evidence>
<dbReference type="Pfam" id="PF01204">
    <property type="entry name" value="Trehalase"/>
    <property type="match status" value="1"/>
</dbReference>
<evidence type="ECO:0000256" key="1">
    <source>
        <dbReference type="ARBA" id="ARBA00005615"/>
    </source>
</evidence>
<reference evidence="5" key="1">
    <citation type="journal article" date="2023" name="Nat. Commun.">
        <title>Diploid and tetraploid genomes of Acorus and the evolution of monocots.</title>
        <authorList>
            <person name="Ma L."/>
            <person name="Liu K.W."/>
            <person name="Li Z."/>
            <person name="Hsiao Y.Y."/>
            <person name="Qi Y."/>
            <person name="Fu T."/>
            <person name="Tang G.D."/>
            <person name="Zhang D."/>
            <person name="Sun W.H."/>
            <person name="Liu D.K."/>
            <person name="Li Y."/>
            <person name="Chen G.Z."/>
            <person name="Liu X.D."/>
            <person name="Liao X.Y."/>
            <person name="Jiang Y.T."/>
            <person name="Yu X."/>
            <person name="Hao Y."/>
            <person name="Huang J."/>
            <person name="Zhao X.W."/>
            <person name="Ke S."/>
            <person name="Chen Y.Y."/>
            <person name="Wu W.L."/>
            <person name="Hsu J.L."/>
            <person name="Lin Y.F."/>
            <person name="Huang M.D."/>
            <person name="Li C.Y."/>
            <person name="Huang L."/>
            <person name="Wang Z.W."/>
            <person name="Zhao X."/>
            <person name="Zhong W.Y."/>
            <person name="Peng D.H."/>
            <person name="Ahmad S."/>
            <person name="Lan S."/>
            <person name="Zhang J.S."/>
            <person name="Tsai W.C."/>
            <person name="Van de Peer Y."/>
            <person name="Liu Z.J."/>
        </authorList>
    </citation>
    <scope>NUCLEOTIDE SEQUENCE</scope>
    <source>
        <strain evidence="5">CP</strain>
    </source>
</reference>
<dbReference type="GO" id="GO:0005993">
    <property type="term" value="P:trehalose catabolic process"/>
    <property type="evidence" value="ECO:0007669"/>
    <property type="project" value="TreeGrafter"/>
</dbReference>
<dbReference type="AlphaFoldDB" id="A0AAV9DZP8"/>
<dbReference type="EC" id="3.2.1.28" evidence="4"/>
<reference evidence="5" key="2">
    <citation type="submission" date="2023-06" db="EMBL/GenBank/DDBJ databases">
        <authorList>
            <person name="Ma L."/>
            <person name="Liu K.-W."/>
            <person name="Li Z."/>
            <person name="Hsiao Y.-Y."/>
            <person name="Qi Y."/>
            <person name="Fu T."/>
            <person name="Tang G."/>
            <person name="Zhang D."/>
            <person name="Sun W.-H."/>
            <person name="Liu D.-K."/>
            <person name="Li Y."/>
            <person name="Chen G.-Z."/>
            <person name="Liu X.-D."/>
            <person name="Liao X.-Y."/>
            <person name="Jiang Y.-T."/>
            <person name="Yu X."/>
            <person name="Hao Y."/>
            <person name="Huang J."/>
            <person name="Zhao X.-W."/>
            <person name="Ke S."/>
            <person name="Chen Y.-Y."/>
            <person name="Wu W.-L."/>
            <person name="Hsu J.-L."/>
            <person name="Lin Y.-F."/>
            <person name="Huang M.-D."/>
            <person name="Li C.-Y."/>
            <person name="Huang L."/>
            <person name="Wang Z.-W."/>
            <person name="Zhao X."/>
            <person name="Zhong W.-Y."/>
            <person name="Peng D.-H."/>
            <person name="Ahmad S."/>
            <person name="Lan S."/>
            <person name="Zhang J.-S."/>
            <person name="Tsai W.-C."/>
            <person name="Van De Peer Y."/>
            <person name="Liu Z.-J."/>
        </authorList>
    </citation>
    <scope>NUCLEOTIDE SEQUENCE</scope>
    <source>
        <strain evidence="5">CP</strain>
        <tissue evidence="5">Leaves</tissue>
    </source>
</reference>
<keyword evidence="2 4" id="KW-0378">Hydrolase</keyword>
<dbReference type="Gene3D" id="1.50.10.10">
    <property type="match status" value="1"/>
</dbReference>
<dbReference type="PROSITE" id="PS00928">
    <property type="entry name" value="TREHALASE_2"/>
    <property type="match status" value="1"/>
</dbReference>
<dbReference type="PANTHER" id="PTHR23403:SF1">
    <property type="entry name" value="TREHALASE"/>
    <property type="match status" value="1"/>
</dbReference>
<evidence type="ECO:0000313" key="6">
    <source>
        <dbReference type="Proteomes" id="UP001180020"/>
    </source>
</evidence>
<comment type="similarity">
    <text evidence="1 4">Belongs to the glycosyl hydrolase 37 family.</text>
</comment>
<dbReference type="InterPro" id="IPR012341">
    <property type="entry name" value="6hp_glycosidase-like_sf"/>
</dbReference>
<protein>
    <recommendedName>
        <fullName evidence="4">Trehalase</fullName>
        <ecNumber evidence="4">3.2.1.28</ecNumber>
    </recommendedName>
    <alternativeName>
        <fullName evidence="4">Alpha-trehalose glucohydrolase</fullName>
    </alternativeName>
</protein>
<dbReference type="InterPro" id="IPR018232">
    <property type="entry name" value="Glyco_hydro_37_CS"/>
</dbReference>
<gene>
    <name evidence="5" type="ORF">QJS10_CPA10g00646</name>
</gene>
<comment type="caution">
    <text evidence="5">The sequence shown here is derived from an EMBL/GenBank/DDBJ whole genome shotgun (WGS) entry which is preliminary data.</text>
</comment>
<evidence type="ECO:0000256" key="2">
    <source>
        <dbReference type="ARBA" id="ARBA00022801"/>
    </source>
</evidence>
<keyword evidence="3 4" id="KW-0326">Glycosidase</keyword>
<keyword evidence="6" id="KW-1185">Reference proteome</keyword>
<dbReference type="GO" id="GO:0004555">
    <property type="term" value="F:alpha,alpha-trehalase activity"/>
    <property type="evidence" value="ECO:0007669"/>
    <property type="project" value="UniProtKB-EC"/>
</dbReference>
<sequence length="653" mass="73665">MAHPSVVHGELLDVGPPLGRGVRIHVYCVMITIWMQNGRQKGLKNLRIRTAKKPTHEIHGHWTGKKTKSNAPLKPHTLYCLLLFSSLPCFIPSMVSPLPYNTKPSSPLISFLERLQSTALQTLGPKDFDPKLYVDLPLKHDLPVVESAFAELPRSANGTVPVEDLDLFIERYLGRAGSDMVPHEPSDFVAEPDGFLPKVENSKVRTWALEVHSLWKNLSREVADAVRERPGLHTLLPLPGPVVVPGSRFREVYYWDSYWVIRGLLASKMYDSAKAIVNNLISLIDVYGFVLNGSRAYYSNRSQPPLLSAMVFEIFSRTGDLDFIKKCLPSLLKEHHFWNSGIHKLTIQDSQGKKHSLNRYYAMWNKPRPESATMDKESASKLRTISAKESFYRELASAAESGWDFSSRWMRDSSDLTTLVTTSVVPVDLNAYILKMELDIAFFARITGDHSTADKFSVASQARRAAMDSIFWNNKMDQWFDYWLTDNSICEEVHMWESNNQNKKMFASNFVPVWIKPYSTDGGIVKKVMKSLRRSGLLYPAGIATSLSKTGQQWDFPNGWAPLIHMIVEGLAKSGIKEGRSMGEDIAVRWVRTNYAAYKKTGAMHEKYDVEACGESGGGGEYVPQTGFGWTNGVILALLEEYGWPKDREINCS</sequence>
<evidence type="ECO:0000313" key="5">
    <source>
        <dbReference type="EMBL" id="KAK1306740.1"/>
    </source>
</evidence>
<dbReference type="SUPFAM" id="SSF48208">
    <property type="entry name" value="Six-hairpin glycosidases"/>
    <property type="match status" value="1"/>
</dbReference>
<name>A0AAV9DZP8_ACOCL</name>
<comment type="catalytic activity">
    <reaction evidence="4">
        <text>alpha,alpha-trehalose + H2O = alpha-D-glucose + beta-D-glucose</text>
        <dbReference type="Rhea" id="RHEA:32675"/>
        <dbReference type="ChEBI" id="CHEBI:15377"/>
        <dbReference type="ChEBI" id="CHEBI:15903"/>
        <dbReference type="ChEBI" id="CHEBI:16551"/>
        <dbReference type="ChEBI" id="CHEBI:17925"/>
        <dbReference type="EC" id="3.2.1.28"/>
    </reaction>
</comment>
<organism evidence="5 6">
    <name type="scientific">Acorus calamus</name>
    <name type="common">Sweet flag</name>
    <dbReference type="NCBI Taxonomy" id="4465"/>
    <lineage>
        <taxon>Eukaryota</taxon>
        <taxon>Viridiplantae</taxon>
        <taxon>Streptophyta</taxon>
        <taxon>Embryophyta</taxon>
        <taxon>Tracheophyta</taxon>
        <taxon>Spermatophyta</taxon>
        <taxon>Magnoliopsida</taxon>
        <taxon>Liliopsida</taxon>
        <taxon>Acoraceae</taxon>
        <taxon>Acorus</taxon>
    </lineage>
</organism>
<dbReference type="Proteomes" id="UP001180020">
    <property type="component" value="Unassembled WGS sequence"/>
</dbReference>
<evidence type="ECO:0000256" key="4">
    <source>
        <dbReference type="RuleBase" id="RU361180"/>
    </source>
</evidence>
<dbReference type="InterPro" id="IPR008928">
    <property type="entry name" value="6-hairpin_glycosidase_sf"/>
</dbReference>
<proteinExistence type="inferred from homology"/>
<dbReference type="EMBL" id="JAUJYO010000010">
    <property type="protein sequence ID" value="KAK1306740.1"/>
    <property type="molecule type" value="Genomic_DNA"/>
</dbReference>